<dbReference type="AlphaFoldDB" id="A0A512BBV8"/>
<evidence type="ECO:0000256" key="2">
    <source>
        <dbReference type="ARBA" id="ARBA00022490"/>
    </source>
</evidence>
<evidence type="ECO:0000256" key="3">
    <source>
        <dbReference type="ARBA" id="ARBA00022741"/>
    </source>
</evidence>
<dbReference type="Pfam" id="PF00009">
    <property type="entry name" value="GTP_EFTU"/>
    <property type="match status" value="1"/>
</dbReference>
<dbReference type="InterPro" id="IPR004161">
    <property type="entry name" value="EFTu-like_2"/>
</dbReference>
<dbReference type="GO" id="GO:0003746">
    <property type="term" value="F:translation elongation factor activity"/>
    <property type="evidence" value="ECO:0007669"/>
    <property type="project" value="UniProtKB-UniRule"/>
</dbReference>
<dbReference type="EC" id="3.6.5.3" evidence="12"/>
<dbReference type="FunFam" id="3.40.50.300:FF:000003">
    <property type="entry name" value="Elongation factor Tu"/>
    <property type="match status" value="1"/>
</dbReference>
<evidence type="ECO:0000313" key="14">
    <source>
        <dbReference type="EMBL" id="GEO09453.1"/>
    </source>
</evidence>
<evidence type="ECO:0000256" key="10">
    <source>
        <dbReference type="ARBA" id="ARBA00063778"/>
    </source>
</evidence>
<dbReference type="CDD" id="cd01884">
    <property type="entry name" value="EF_Tu"/>
    <property type="match status" value="1"/>
</dbReference>
<evidence type="ECO:0000256" key="6">
    <source>
        <dbReference type="ARBA" id="ARBA00022917"/>
    </source>
</evidence>
<sequence>MAKENFKRDKPHVNVGTIGHVDHGKTTLTAAITDILSKRGLAEKKNYDEIDGAPEEKERGITINTAHVEYATATRHYAHVDCPGHADYVKNMITGAAQMDGAILVVAATDGPMPQTKEHILLARQVGVPQIVVFMNKVDLVDDPELLELVEMEIRDLLSSYGFDGDNTPIIQGSATGALAGEDKWVAKINELMDAVDSYIPLPPRPVDLPFLMSVEDVFSITGRGTVATGRIERGVIKVGEAIEIVGLMEAPLSSTVTGVEMFKKLLDRGEAGDNAGLLLRGIEKTQIRRGMVLCAPKSITPHTEFKGEVYVLSKEEGGRHTPFFNKYRPQFYFRTTDVTGECTLPEGTEMVMPGDNTNLTVKLIQPIAMEKGLKFAIREGGRTVGAGQVTEILK</sequence>
<evidence type="ECO:0000256" key="1">
    <source>
        <dbReference type="ARBA" id="ARBA00007249"/>
    </source>
</evidence>
<dbReference type="InterPro" id="IPR009000">
    <property type="entry name" value="Transl_B-barrel_sf"/>
</dbReference>
<accession>A0A512BBV8</accession>
<comment type="subcellular location">
    <subcellularLocation>
        <location evidence="12">Cytoplasm</location>
    </subcellularLocation>
</comment>
<evidence type="ECO:0000256" key="12">
    <source>
        <dbReference type="HAMAP-Rule" id="MF_00118"/>
    </source>
</evidence>
<dbReference type="PANTHER" id="PTHR43721:SF22">
    <property type="entry name" value="ELONGATION FACTOR TU, MITOCHONDRIAL"/>
    <property type="match status" value="1"/>
</dbReference>
<dbReference type="FunFam" id="2.40.30.10:FF:000001">
    <property type="entry name" value="Elongation factor Tu"/>
    <property type="match status" value="1"/>
</dbReference>
<dbReference type="Gene3D" id="2.40.30.10">
    <property type="entry name" value="Translation factors"/>
    <property type="match status" value="2"/>
</dbReference>
<dbReference type="NCBIfam" id="TIGR00231">
    <property type="entry name" value="small_GTP"/>
    <property type="match status" value="1"/>
</dbReference>
<dbReference type="EMBL" id="BJYT01000006">
    <property type="protein sequence ID" value="GEO09453.1"/>
    <property type="molecule type" value="Genomic_DNA"/>
</dbReference>
<comment type="catalytic activity">
    <reaction evidence="12">
        <text>GTP + H2O = GDP + phosphate + H(+)</text>
        <dbReference type="Rhea" id="RHEA:19669"/>
        <dbReference type="ChEBI" id="CHEBI:15377"/>
        <dbReference type="ChEBI" id="CHEBI:15378"/>
        <dbReference type="ChEBI" id="CHEBI:37565"/>
        <dbReference type="ChEBI" id="CHEBI:43474"/>
        <dbReference type="ChEBI" id="CHEBI:58189"/>
        <dbReference type="EC" id="3.6.5.3"/>
    </reaction>
</comment>
<comment type="function">
    <text evidence="12">GTP hydrolase that promotes the GTP-dependent binding of aminoacyl-tRNA to the A-site of ribosomes during protein biosynthesis.</text>
</comment>
<dbReference type="Pfam" id="PF03144">
    <property type="entry name" value="GTP_EFTU_D2"/>
    <property type="match status" value="1"/>
</dbReference>
<dbReference type="InterPro" id="IPR033720">
    <property type="entry name" value="EFTU_2"/>
</dbReference>
<dbReference type="NCBIfam" id="NF009372">
    <property type="entry name" value="PRK12735.1"/>
    <property type="match status" value="1"/>
</dbReference>
<feature type="binding site" evidence="12">
    <location>
        <begin position="136"/>
        <end position="139"/>
    </location>
    <ligand>
        <name>GTP</name>
        <dbReference type="ChEBI" id="CHEBI:37565"/>
    </ligand>
</feature>
<dbReference type="NCBIfam" id="NF009373">
    <property type="entry name" value="PRK12736.1"/>
    <property type="match status" value="1"/>
</dbReference>
<keyword evidence="12" id="KW-0479">Metal-binding</keyword>
<feature type="binding site" evidence="12">
    <location>
        <begin position="81"/>
        <end position="85"/>
    </location>
    <ligand>
        <name>GTP</name>
        <dbReference type="ChEBI" id="CHEBI:37565"/>
    </ligand>
</feature>
<keyword evidence="5 12" id="KW-0378">Hydrolase</keyword>
<dbReference type="PRINTS" id="PR00315">
    <property type="entry name" value="ELONGATNFCT"/>
</dbReference>
<keyword evidence="6 12" id="KW-0648">Protein biosynthesis</keyword>
<organism evidence="14 15">
    <name type="scientific">Segetibacter aerophilus</name>
    <dbReference type="NCBI Taxonomy" id="670293"/>
    <lineage>
        <taxon>Bacteria</taxon>
        <taxon>Pseudomonadati</taxon>
        <taxon>Bacteroidota</taxon>
        <taxon>Chitinophagia</taxon>
        <taxon>Chitinophagales</taxon>
        <taxon>Chitinophagaceae</taxon>
        <taxon>Segetibacter</taxon>
    </lineage>
</organism>
<keyword evidence="3 12" id="KW-0547">Nucleotide-binding</keyword>
<evidence type="ECO:0000256" key="8">
    <source>
        <dbReference type="ARBA" id="ARBA00029554"/>
    </source>
</evidence>
<comment type="caution">
    <text evidence="14">The sequence shown here is derived from an EMBL/GenBank/DDBJ whole genome shotgun (WGS) entry which is preliminary data.</text>
</comment>
<proteinExistence type="inferred from homology"/>
<comment type="subunit">
    <text evidence="10">Monomer. Heterotetramer composed of two EF-Ts.EF-Tu dimer complexes.</text>
</comment>
<dbReference type="SUPFAM" id="SSF52540">
    <property type="entry name" value="P-loop containing nucleoside triphosphate hydrolases"/>
    <property type="match status" value="1"/>
</dbReference>
<dbReference type="CDD" id="cd03707">
    <property type="entry name" value="EFTU_III"/>
    <property type="match status" value="1"/>
</dbReference>
<keyword evidence="15" id="KW-1185">Reference proteome</keyword>
<evidence type="ECO:0000256" key="5">
    <source>
        <dbReference type="ARBA" id="ARBA00022801"/>
    </source>
</evidence>
<dbReference type="InterPro" id="IPR041709">
    <property type="entry name" value="EF-Tu_GTP-bd"/>
</dbReference>
<dbReference type="Proteomes" id="UP000321513">
    <property type="component" value="Unassembled WGS sequence"/>
</dbReference>
<dbReference type="Gene3D" id="3.40.50.300">
    <property type="entry name" value="P-loop containing nucleotide triphosphate hydrolases"/>
    <property type="match status" value="1"/>
</dbReference>
<gene>
    <name evidence="12 14" type="primary">tuf</name>
    <name evidence="14" type="ORF">SAE01_19490</name>
</gene>
<evidence type="ECO:0000313" key="15">
    <source>
        <dbReference type="Proteomes" id="UP000321513"/>
    </source>
</evidence>
<reference evidence="14 15" key="1">
    <citation type="submission" date="2019-07" db="EMBL/GenBank/DDBJ databases">
        <title>Whole genome shotgun sequence of Segetibacter aerophilus NBRC 106135.</title>
        <authorList>
            <person name="Hosoyama A."/>
            <person name="Uohara A."/>
            <person name="Ohji S."/>
            <person name="Ichikawa N."/>
        </authorList>
    </citation>
    <scope>NUCLEOTIDE SEQUENCE [LARGE SCALE GENOMIC DNA]</scope>
    <source>
        <strain evidence="14 15">NBRC 106135</strain>
    </source>
</reference>
<dbReference type="GO" id="GO:0003924">
    <property type="term" value="F:GTPase activity"/>
    <property type="evidence" value="ECO:0007669"/>
    <property type="project" value="UniProtKB-UniRule"/>
</dbReference>
<dbReference type="InterPro" id="IPR027417">
    <property type="entry name" value="P-loop_NTPase"/>
</dbReference>
<dbReference type="InterPro" id="IPR050055">
    <property type="entry name" value="EF-Tu_GTPase"/>
</dbReference>
<dbReference type="InterPro" id="IPR031157">
    <property type="entry name" value="G_TR_CS"/>
</dbReference>
<evidence type="ECO:0000256" key="9">
    <source>
        <dbReference type="ARBA" id="ARBA00058140"/>
    </source>
</evidence>
<dbReference type="Pfam" id="PF03143">
    <property type="entry name" value="GTP_EFTU_D3"/>
    <property type="match status" value="1"/>
</dbReference>
<dbReference type="InterPro" id="IPR005225">
    <property type="entry name" value="Small_GTP-bd"/>
</dbReference>
<feature type="binding site" evidence="12">
    <location>
        <position position="26"/>
    </location>
    <ligand>
        <name>Mg(2+)</name>
        <dbReference type="ChEBI" id="CHEBI:18420"/>
    </ligand>
</feature>
<dbReference type="SUPFAM" id="SSF50447">
    <property type="entry name" value="Translation proteins"/>
    <property type="match status" value="1"/>
</dbReference>
<dbReference type="NCBIfam" id="NF000766">
    <property type="entry name" value="PRK00049.1"/>
    <property type="match status" value="1"/>
</dbReference>
<feature type="binding site" evidence="12">
    <location>
        <begin position="19"/>
        <end position="26"/>
    </location>
    <ligand>
        <name>GTP</name>
        <dbReference type="ChEBI" id="CHEBI:37565"/>
    </ligand>
</feature>
<dbReference type="PANTHER" id="PTHR43721">
    <property type="entry name" value="ELONGATION FACTOR TU-RELATED"/>
    <property type="match status" value="1"/>
</dbReference>
<evidence type="ECO:0000256" key="4">
    <source>
        <dbReference type="ARBA" id="ARBA00022768"/>
    </source>
</evidence>
<evidence type="ECO:0000256" key="7">
    <source>
        <dbReference type="ARBA" id="ARBA00023134"/>
    </source>
</evidence>
<dbReference type="HAMAP" id="MF_00118_B">
    <property type="entry name" value="EF_Tu_B"/>
    <property type="match status" value="1"/>
</dbReference>
<keyword evidence="4 12" id="KW-0251">Elongation factor</keyword>
<dbReference type="RefSeq" id="WP_147203574.1">
    <property type="nucleotide sequence ID" value="NZ_BJYT01000006.1"/>
</dbReference>
<feature type="domain" description="Tr-type G" evidence="13">
    <location>
        <begin position="10"/>
        <end position="205"/>
    </location>
</feature>
<comment type="function">
    <text evidence="9">May play an important regulatory role in cell growth and in the bacterial response to nutrient deprivation.</text>
</comment>
<dbReference type="InterPro" id="IPR009001">
    <property type="entry name" value="Transl_elong_EF1A/Init_IF2_C"/>
</dbReference>
<dbReference type="GO" id="GO:0005525">
    <property type="term" value="F:GTP binding"/>
    <property type="evidence" value="ECO:0007669"/>
    <property type="project" value="UniProtKB-UniRule"/>
</dbReference>
<dbReference type="NCBIfam" id="TIGR00485">
    <property type="entry name" value="EF-Tu"/>
    <property type="match status" value="1"/>
</dbReference>
<protein>
    <recommendedName>
        <fullName evidence="8 12">Elongation factor Tu</fullName>
        <shortName evidence="12">EF-Tu</shortName>
        <ecNumber evidence="12">3.6.5.3</ecNumber>
    </recommendedName>
</protein>
<name>A0A512BBV8_9BACT</name>
<evidence type="ECO:0000256" key="11">
    <source>
        <dbReference type="ARBA" id="ARBA00064283"/>
    </source>
</evidence>
<dbReference type="InterPro" id="IPR000795">
    <property type="entry name" value="T_Tr_GTP-bd_dom"/>
</dbReference>
<dbReference type="GO" id="GO:0000287">
    <property type="term" value="F:magnesium ion binding"/>
    <property type="evidence" value="ECO:0007669"/>
    <property type="project" value="UniProtKB-UniRule"/>
</dbReference>
<keyword evidence="7 12" id="KW-0342">GTP-binding</keyword>
<comment type="similarity">
    <text evidence="1 12">Belongs to the TRAFAC class translation factor GTPase superfamily. Classic translation factor GTPase family. EF-Tu/EF-1A subfamily.</text>
</comment>
<dbReference type="SUPFAM" id="SSF50465">
    <property type="entry name" value="EF-Tu/eEF-1alpha/eIF2-gamma C-terminal domain"/>
    <property type="match status" value="1"/>
</dbReference>
<dbReference type="PROSITE" id="PS51722">
    <property type="entry name" value="G_TR_2"/>
    <property type="match status" value="1"/>
</dbReference>
<dbReference type="CDD" id="cd03697">
    <property type="entry name" value="EFTU_II"/>
    <property type="match status" value="1"/>
</dbReference>
<evidence type="ECO:0000259" key="13">
    <source>
        <dbReference type="PROSITE" id="PS51722"/>
    </source>
</evidence>
<dbReference type="InterPro" id="IPR004160">
    <property type="entry name" value="Transl_elong_EFTu/EF1A_C"/>
</dbReference>
<dbReference type="GO" id="GO:0005829">
    <property type="term" value="C:cytosol"/>
    <property type="evidence" value="ECO:0007669"/>
    <property type="project" value="TreeGrafter"/>
</dbReference>
<keyword evidence="12" id="KW-0460">Magnesium</keyword>
<dbReference type="OrthoDB" id="9804504at2"/>
<dbReference type="PROSITE" id="PS00301">
    <property type="entry name" value="G_TR_1"/>
    <property type="match status" value="1"/>
</dbReference>
<keyword evidence="2 12" id="KW-0963">Cytoplasm</keyword>
<comment type="subunit">
    <text evidence="11">(Microbial infection) Upon infection by bacteriophage Qbeta, part of the viral RNA-dependent RNA polymerase complex, the other subunits are the viral replicase catalytic subunit (AC P14647), host ribosomal protein S1 and EF-Ts.</text>
</comment>
<dbReference type="InterPro" id="IPR004541">
    <property type="entry name" value="Transl_elong_EFTu/EF1A_bac/org"/>
</dbReference>